<dbReference type="InterPro" id="IPR009945">
    <property type="entry name" value="ATPase_inh_sub_z"/>
</dbReference>
<keyword evidence="2" id="KW-1185">Reference proteome</keyword>
<proteinExistence type="predicted"/>
<dbReference type="RefSeq" id="WP_038358103.1">
    <property type="nucleotide sequence ID" value="NZ_JACXWY010000038.1"/>
</dbReference>
<evidence type="ECO:0000313" key="1">
    <source>
        <dbReference type="EMBL" id="MBD3849421.1"/>
    </source>
</evidence>
<dbReference type="Gene3D" id="1.10.790.20">
    <property type="entry name" value="Domain of unknown function DUF1476"/>
    <property type="match status" value="1"/>
</dbReference>
<protein>
    <submittedName>
        <fullName evidence="1">DUF1476 domain-containing protein</fullName>
    </submittedName>
</protein>
<reference evidence="1" key="1">
    <citation type="submission" date="2020-09" db="EMBL/GenBank/DDBJ databases">
        <title>Bosea spartocytisi sp. nov. a root nodule endophyte of Spartocytisus supranubius in the high mountain ecosystem fo the Teide National Park (Canary Islands, Spain).</title>
        <authorList>
            <person name="Pulido-Suarez L."/>
            <person name="Peix A."/>
            <person name="Igual J.M."/>
            <person name="Socas-Perez N."/>
            <person name="Velazquez E."/>
            <person name="Flores-Felix J.D."/>
            <person name="Leon-Barrios M."/>
        </authorList>
    </citation>
    <scope>NUCLEOTIDE SEQUENCE</scope>
    <source>
        <strain evidence="1">SSUT16</strain>
    </source>
</reference>
<dbReference type="EMBL" id="JACXWY010000038">
    <property type="protein sequence ID" value="MBD3849421.1"/>
    <property type="molecule type" value="Genomic_DNA"/>
</dbReference>
<organism evidence="1 2">
    <name type="scientific">Bosea spartocytisi</name>
    <dbReference type="NCBI Taxonomy" id="2773451"/>
    <lineage>
        <taxon>Bacteria</taxon>
        <taxon>Pseudomonadati</taxon>
        <taxon>Pseudomonadota</taxon>
        <taxon>Alphaproteobacteria</taxon>
        <taxon>Hyphomicrobiales</taxon>
        <taxon>Boseaceae</taxon>
        <taxon>Bosea</taxon>
    </lineage>
</organism>
<dbReference type="Pfam" id="PF07345">
    <property type="entry name" value="ATPaseInh_sub_z"/>
    <property type="match status" value="1"/>
</dbReference>
<dbReference type="InterPro" id="IPR038293">
    <property type="entry name" value="ATPase_inh_sub_z_sf"/>
</dbReference>
<evidence type="ECO:0000313" key="2">
    <source>
        <dbReference type="Proteomes" id="UP000619295"/>
    </source>
</evidence>
<name>A0A927EFZ8_9HYPH</name>
<dbReference type="Proteomes" id="UP000619295">
    <property type="component" value="Unassembled WGS sequence"/>
</dbReference>
<dbReference type="AlphaFoldDB" id="A0A927EFZ8"/>
<gene>
    <name evidence="1" type="ORF">IED13_27295</name>
</gene>
<sequence length="107" mass="11971">MTTFDQRKDAFENKFAHDEELRFKATARRNKLLGLWAAEKLGKSGAEADAYAKAVVVADFEEAGEEDVLRKVKNDFTLGDVAVPETEIRRVMAELLIQAAEEIQAGR</sequence>
<accession>A0A927EFZ8</accession>
<dbReference type="PIRSF" id="PIRSF031780">
    <property type="entry name" value="UCP031780"/>
    <property type="match status" value="1"/>
</dbReference>
<comment type="caution">
    <text evidence="1">The sequence shown here is derived from an EMBL/GenBank/DDBJ whole genome shotgun (WGS) entry which is preliminary data.</text>
</comment>